<evidence type="ECO:0000256" key="1">
    <source>
        <dbReference type="ARBA" id="ARBA00005431"/>
    </source>
</evidence>
<gene>
    <name evidence="5 6 7 8" type="primary">LOC108696409</name>
</gene>
<dbReference type="PANTHER" id="PTHR16165:SF32">
    <property type="entry name" value="NEUREXOPHILIN AND PC-ESTERASE DOMAIN FAMILY MEMBER 2"/>
    <property type="match status" value="1"/>
</dbReference>
<dbReference type="PANTHER" id="PTHR16165">
    <property type="entry name" value="NXPE FAMILY MEMBER"/>
    <property type="match status" value="1"/>
</dbReference>
<evidence type="ECO:0000313" key="6">
    <source>
        <dbReference type="RefSeq" id="XP_018081228.1"/>
    </source>
</evidence>
<keyword evidence="2" id="KW-1133">Transmembrane helix</keyword>
<dbReference type="RefSeq" id="XP_041425143.1">
    <property type="nucleotide sequence ID" value="XM_041569209.1"/>
</dbReference>
<evidence type="ECO:0000259" key="3">
    <source>
        <dbReference type="Pfam" id="PF24536"/>
    </source>
</evidence>
<dbReference type="OMA" id="HEIRECL"/>
<dbReference type="RefSeq" id="XP_041425141.1">
    <property type="nucleotide sequence ID" value="XM_041569207.1"/>
</dbReference>
<evidence type="ECO:0000256" key="2">
    <source>
        <dbReference type="SAM" id="Phobius"/>
    </source>
</evidence>
<evidence type="ECO:0000313" key="7">
    <source>
        <dbReference type="RefSeq" id="XP_041425141.1"/>
    </source>
</evidence>
<keyword evidence="2" id="KW-0472">Membrane</keyword>
<dbReference type="PaxDb" id="8355-A0A1L8FLD6"/>
<feature type="transmembrane region" description="Helical" evidence="2">
    <location>
        <begin position="9"/>
        <end position="27"/>
    </location>
</feature>
<keyword evidence="4" id="KW-1185">Reference proteome</keyword>
<dbReference type="InterPro" id="IPR057106">
    <property type="entry name" value="NXPE4_C"/>
</dbReference>
<dbReference type="RefSeq" id="XP_018081228.1">
    <property type="nucleotide sequence ID" value="XM_018225739.2"/>
</dbReference>
<dbReference type="Proteomes" id="UP000186698">
    <property type="component" value="Chromosome 7L"/>
</dbReference>
<name>A0A1L8FLD6_XENLA</name>
<evidence type="ECO:0000313" key="8">
    <source>
        <dbReference type="RefSeq" id="XP_041425143.1"/>
    </source>
</evidence>
<evidence type="ECO:0000313" key="5">
    <source>
        <dbReference type="RefSeq" id="XP_018081226.1"/>
    </source>
</evidence>
<dbReference type="Pfam" id="PF06312">
    <property type="entry name" value="Neurexophilin"/>
    <property type="match status" value="1"/>
</dbReference>
<feature type="domain" description="NXPE C-terminal" evidence="3">
    <location>
        <begin position="329"/>
        <end position="552"/>
    </location>
</feature>
<dbReference type="GeneID" id="108696409"/>
<dbReference type="KEGG" id="xla:108696409"/>
<accession>A0A1L8FLD6</accession>
<dbReference type="InterPro" id="IPR026845">
    <property type="entry name" value="NXPH/NXPE"/>
</dbReference>
<dbReference type="AlphaFoldDB" id="A0A1L8FLD6"/>
<dbReference type="RefSeq" id="XP_018081226.1">
    <property type="nucleotide sequence ID" value="XM_018225737.2"/>
</dbReference>
<keyword evidence="2" id="KW-0812">Transmembrane</keyword>
<evidence type="ECO:0000313" key="4">
    <source>
        <dbReference type="Proteomes" id="UP000186698"/>
    </source>
</evidence>
<dbReference type="Bgee" id="108696409">
    <property type="expression patterns" value="Expressed in neurula embryo and 4 other cell types or tissues"/>
</dbReference>
<dbReference type="InterPro" id="IPR013783">
    <property type="entry name" value="Ig-like_fold"/>
</dbReference>
<dbReference type="OrthoDB" id="2112051at2759"/>
<organism evidence="4 8">
    <name type="scientific">Xenopus laevis</name>
    <name type="common">African clawed frog</name>
    <dbReference type="NCBI Taxonomy" id="8355"/>
    <lineage>
        <taxon>Eukaryota</taxon>
        <taxon>Metazoa</taxon>
        <taxon>Chordata</taxon>
        <taxon>Craniata</taxon>
        <taxon>Vertebrata</taxon>
        <taxon>Euteleostomi</taxon>
        <taxon>Amphibia</taxon>
        <taxon>Batrachia</taxon>
        <taxon>Anura</taxon>
        <taxon>Pipoidea</taxon>
        <taxon>Pipidae</taxon>
        <taxon>Xenopodinae</taxon>
        <taxon>Xenopus</taxon>
        <taxon>Xenopus</taxon>
    </lineage>
</organism>
<comment type="similarity">
    <text evidence="1">Belongs to the NXPE family.</text>
</comment>
<dbReference type="InterPro" id="IPR014756">
    <property type="entry name" value="Ig_E-set"/>
</dbReference>
<proteinExistence type="inferred from homology"/>
<protein>
    <submittedName>
        <fullName evidence="5 6">NXPE family member 4 isoform X1</fullName>
    </submittedName>
</protein>
<dbReference type="SUPFAM" id="SSF81296">
    <property type="entry name" value="E set domains"/>
    <property type="match status" value="1"/>
</dbReference>
<dbReference type="Pfam" id="PF24536">
    <property type="entry name" value="NXPE4_C"/>
    <property type="match status" value="1"/>
</dbReference>
<reference evidence="5 6" key="1">
    <citation type="submission" date="2025-04" db="UniProtKB">
        <authorList>
            <consortium name="RefSeq"/>
        </authorList>
    </citation>
    <scope>IDENTIFICATION</scope>
    <source>
        <strain evidence="5 6">J_2021</strain>
        <tissue evidence="5 6">Erythrocytes</tissue>
    </source>
</reference>
<sequence>MELYKLKRGGALAVTLIIILCLSFWYHSAPNKIMAPKKLIMLSEKEPEAQRTNMTMNFKIPTENPKIASQIQREVDEIVNQIESMITKVELLHKDNTTCAEKSKATIVNPKTSYCVGDNLVVQVDVFDYLGNRKTYGGDYLRARISTKELNAGASGKIEDFHNGTYHVHFTLYWEGKIDLSILLKHPSEAVSVLWNTRNSWYGYVDYSGKFTNQNQQTETKCGFDLNKSEELCEYNDERDEEYFYCMKPPSYECDMLTETKSWTSGRSKLTELEATLFDKSSLRVEIPKDFQPVIVTSCNNNTDRKKHEKCGIGMKLEYPSGHFMNNVWIPHACSMKSNHNLEELNACMQGKVIYILGDSTLRQWMLYFQSKLNDMTILNLYESGWAQKIWGIDLKRNMRVSWKRHANPFISSSYQSFREERTIPREIDLIGGHDKTVIVLNIGCHFRSYPVHHYIRRLVNIRRALVRLFRRSPETKVILKTENLSAISNSYEINSDFHGFVHYFVFKLIFKDLNVGFVNGWDMTNAFDAKEVHPPPEYIQNEIDLFMTYIC</sequence>
<dbReference type="Gene3D" id="2.60.40.10">
    <property type="entry name" value="Immunoglobulins"/>
    <property type="match status" value="1"/>
</dbReference>